<reference evidence="5 6" key="2">
    <citation type="submission" date="2019-07" db="EMBL/GenBank/DDBJ databases">
        <title>Algibacter marinivivus sp. nov., isolated from the surface of a marine red alga.</title>
        <authorList>
            <person name="Zhong X."/>
            <person name="Xu W."/>
            <person name="Zhang Y."/>
            <person name="Zhang Q."/>
            <person name="Du Z."/>
        </authorList>
    </citation>
    <scope>NUCLEOTIDE SEQUENCE [LARGE SCALE GENOMIC DNA]</scope>
    <source>
        <strain evidence="5 6">RU-4-M-4</strain>
    </source>
</reference>
<evidence type="ECO:0000313" key="7">
    <source>
        <dbReference type="Proteomes" id="UP000322315"/>
    </source>
</evidence>
<accession>A0A5M7B7F0</accession>
<dbReference type="Gene3D" id="3.40.630.30">
    <property type="match status" value="1"/>
</dbReference>
<evidence type="ECO:0000313" key="5">
    <source>
        <dbReference type="EMBL" id="TSJ73889.1"/>
    </source>
</evidence>
<dbReference type="EMBL" id="VWRS01000008">
    <property type="protein sequence ID" value="KAA5823401.1"/>
    <property type="molecule type" value="Genomic_DNA"/>
</dbReference>
<keyword evidence="2" id="KW-0012">Acyltransferase</keyword>
<dbReference type="Proteomes" id="UP000315145">
    <property type="component" value="Unassembled WGS sequence"/>
</dbReference>
<dbReference type="PANTHER" id="PTHR43072:SF23">
    <property type="entry name" value="UPF0039 PROTEIN C11D3.02C"/>
    <property type="match status" value="1"/>
</dbReference>
<dbReference type="AlphaFoldDB" id="A0A5M7B7F0"/>
<keyword evidence="6" id="KW-1185">Reference proteome</keyword>
<evidence type="ECO:0000313" key="4">
    <source>
        <dbReference type="EMBL" id="KAA5823401.1"/>
    </source>
</evidence>
<keyword evidence="1 4" id="KW-0808">Transferase</keyword>
<dbReference type="OrthoDB" id="9799096at2"/>
<dbReference type="SUPFAM" id="SSF55729">
    <property type="entry name" value="Acyl-CoA N-acyltransferases (Nat)"/>
    <property type="match status" value="1"/>
</dbReference>
<dbReference type="InterPro" id="IPR016181">
    <property type="entry name" value="Acyl_CoA_acyltransferase"/>
</dbReference>
<evidence type="ECO:0000256" key="2">
    <source>
        <dbReference type="ARBA" id="ARBA00023315"/>
    </source>
</evidence>
<dbReference type="CDD" id="cd04301">
    <property type="entry name" value="NAT_SF"/>
    <property type="match status" value="1"/>
</dbReference>
<dbReference type="Proteomes" id="UP000322315">
    <property type="component" value="Unassembled WGS sequence"/>
</dbReference>
<evidence type="ECO:0000313" key="6">
    <source>
        <dbReference type="Proteomes" id="UP000315145"/>
    </source>
</evidence>
<organism evidence="4 7">
    <name type="scientific">Algibacter amylolyticus</name>
    <dbReference type="NCBI Taxonomy" id="1608400"/>
    <lineage>
        <taxon>Bacteria</taxon>
        <taxon>Pseudomonadati</taxon>
        <taxon>Bacteroidota</taxon>
        <taxon>Flavobacteriia</taxon>
        <taxon>Flavobacteriales</taxon>
        <taxon>Flavobacteriaceae</taxon>
        <taxon>Algibacter</taxon>
    </lineage>
</organism>
<dbReference type="RefSeq" id="WP_144116890.1">
    <property type="nucleotide sequence ID" value="NZ_JACHGE010000002.1"/>
</dbReference>
<dbReference type="PANTHER" id="PTHR43072">
    <property type="entry name" value="N-ACETYLTRANSFERASE"/>
    <property type="match status" value="1"/>
</dbReference>
<comment type="caution">
    <text evidence="4">The sequence shown here is derived from an EMBL/GenBank/DDBJ whole genome shotgun (WGS) entry which is preliminary data.</text>
</comment>
<name>A0A5M7B7F0_9FLAO</name>
<dbReference type="InterPro" id="IPR000182">
    <property type="entry name" value="GNAT_dom"/>
</dbReference>
<gene>
    <name evidence="4" type="ORF">F2B50_11890</name>
    <name evidence="5" type="ORF">FPF71_11890</name>
</gene>
<dbReference type="EMBL" id="VMBF01000008">
    <property type="protein sequence ID" value="TSJ73889.1"/>
    <property type="molecule type" value="Genomic_DNA"/>
</dbReference>
<feature type="domain" description="N-acetyltransferase" evidence="3">
    <location>
        <begin position="1"/>
        <end position="154"/>
    </location>
</feature>
<proteinExistence type="predicted"/>
<evidence type="ECO:0000259" key="3">
    <source>
        <dbReference type="PROSITE" id="PS51186"/>
    </source>
</evidence>
<evidence type="ECO:0000256" key="1">
    <source>
        <dbReference type="ARBA" id="ARBA00022679"/>
    </source>
</evidence>
<dbReference type="GO" id="GO:0016747">
    <property type="term" value="F:acyltransferase activity, transferring groups other than amino-acyl groups"/>
    <property type="evidence" value="ECO:0007669"/>
    <property type="project" value="InterPro"/>
</dbReference>
<sequence>MVRAFHINDAPQLLDIYNYYVLNTTATFDLEALSLDAFTDKLETISAEYPIIVFEEDKTIIGYAYGSKFRPKPAYHYVVESTVYVKHNAHGKKVGTTLYAELLKLLKEAKFHTVLGVLTIPNAASIKLHEKFGFKKVAHLEEVGFKFGEWQHIGIWQLKFEKSY</sequence>
<dbReference type="PROSITE" id="PS51186">
    <property type="entry name" value="GNAT"/>
    <property type="match status" value="1"/>
</dbReference>
<reference evidence="4 7" key="1">
    <citation type="journal article" date="2015" name="Int. J. Syst. Evol. Microbiol.">
        <title>Algibacter amylolyticus sp. nov., isolated from intertidal sediment.</title>
        <authorList>
            <person name="Zhang D.C."/>
            <person name="Wu J."/>
            <person name="Neuner K."/>
            <person name="Yao J."/>
            <person name="Margesin R."/>
        </authorList>
    </citation>
    <scope>NUCLEOTIDE SEQUENCE [LARGE SCALE GENOMIC DNA]</scope>
    <source>
        <strain evidence="4 7">RU-4-M-4</strain>
    </source>
</reference>
<protein>
    <submittedName>
        <fullName evidence="4 5">N-acetyltransferase</fullName>
    </submittedName>
</protein>
<dbReference type="Pfam" id="PF13420">
    <property type="entry name" value="Acetyltransf_4"/>
    <property type="match status" value="1"/>
</dbReference>
<reference evidence="4" key="3">
    <citation type="submission" date="2019-09" db="EMBL/GenBank/DDBJ databases">
        <authorList>
            <person name="Zhang D.-C."/>
        </authorList>
    </citation>
    <scope>NUCLEOTIDE SEQUENCE</scope>
    <source>
        <strain evidence="4">RU-4-M-4</strain>
    </source>
</reference>